<evidence type="ECO:0000313" key="7">
    <source>
        <dbReference type="Proteomes" id="UP000287651"/>
    </source>
</evidence>
<evidence type="ECO:0000256" key="2">
    <source>
        <dbReference type="ARBA" id="ARBA00022676"/>
    </source>
</evidence>
<dbReference type="PANTHER" id="PTHR45719:SF39">
    <property type="entry name" value="OS04G0301700 PROTEIN"/>
    <property type="match status" value="1"/>
</dbReference>
<keyword evidence="5" id="KW-0325">Glycoprotein</keyword>
<comment type="caution">
    <text evidence="6">The sequence shown here is derived from an EMBL/GenBank/DDBJ whole genome shotgun (WGS) entry which is preliminary data.</text>
</comment>
<evidence type="ECO:0000256" key="5">
    <source>
        <dbReference type="ARBA" id="ARBA00023180"/>
    </source>
</evidence>
<keyword evidence="2" id="KW-0328">Glycosyltransferase</keyword>
<dbReference type="GO" id="GO:0015020">
    <property type="term" value="F:glucuronosyltransferase activity"/>
    <property type="evidence" value="ECO:0007669"/>
    <property type="project" value="InterPro"/>
</dbReference>
<dbReference type="Proteomes" id="UP000287651">
    <property type="component" value="Unassembled WGS sequence"/>
</dbReference>
<evidence type="ECO:0000256" key="4">
    <source>
        <dbReference type="ARBA" id="ARBA00023136"/>
    </source>
</evidence>
<accession>A0A426Y0Y1</accession>
<protein>
    <submittedName>
        <fullName evidence="6">Uncharacterized protein</fullName>
    </submittedName>
</protein>
<gene>
    <name evidence="6" type="ORF">B296_00054000</name>
</gene>
<evidence type="ECO:0000313" key="6">
    <source>
        <dbReference type="EMBL" id="RRT45403.1"/>
    </source>
</evidence>
<dbReference type="EMBL" id="AMZH03015855">
    <property type="protein sequence ID" value="RRT45403.1"/>
    <property type="molecule type" value="Genomic_DNA"/>
</dbReference>
<dbReference type="PANTHER" id="PTHR45719">
    <property type="entry name" value="GLYCOSYLTRANSFERASE"/>
    <property type="match status" value="1"/>
</dbReference>
<sequence>MVFVLAAFIFGVISHSFLRGGASVADQKLGLVVGPLLKGPADPPVFAYYISGTGGEGQKMLRLLKAVYHPRNQYVLHLDAGSSALERINLARSIQSERLFGAFRNVDVIGQSYAMLLRYSQNTTVNNDLRYIVWDNPPGLEPLFLNQSYYKAMIKSRSAFARKFMEDDPVLKKVDKRILKRAQNGVGFGQWCSAQLKNKRENTLEGDTCSSGVDINTVKPGPSAARLKSLVLELISEESLFSNQCEV</sequence>
<reference evidence="6 7" key="1">
    <citation type="journal article" date="2014" name="Agronomy (Basel)">
        <title>A Draft Genome Sequence for Ensete ventricosum, the Drought-Tolerant Tree Against Hunger.</title>
        <authorList>
            <person name="Harrison J."/>
            <person name="Moore K.A."/>
            <person name="Paszkiewicz K."/>
            <person name="Jones T."/>
            <person name="Grant M."/>
            <person name="Ambacheew D."/>
            <person name="Muzemil S."/>
            <person name="Studholme D.J."/>
        </authorList>
    </citation>
    <scope>NUCLEOTIDE SEQUENCE [LARGE SCALE GENOMIC DNA]</scope>
</reference>
<evidence type="ECO:0000256" key="3">
    <source>
        <dbReference type="ARBA" id="ARBA00022679"/>
    </source>
</evidence>
<dbReference type="InterPro" id="IPR044610">
    <property type="entry name" value="GLCAT14A/B/C"/>
</dbReference>
<keyword evidence="3" id="KW-0808">Transferase</keyword>
<dbReference type="AlphaFoldDB" id="A0A426Y0Y1"/>
<keyword evidence="4" id="KW-0472">Membrane</keyword>
<dbReference type="GO" id="GO:0016020">
    <property type="term" value="C:membrane"/>
    <property type="evidence" value="ECO:0007669"/>
    <property type="project" value="UniProtKB-SubCell"/>
</dbReference>
<comment type="subcellular location">
    <subcellularLocation>
        <location evidence="1">Membrane</location>
        <topology evidence="1">Single-pass type II membrane protein</topology>
    </subcellularLocation>
</comment>
<name>A0A426Y0Y1_ENSVE</name>
<proteinExistence type="predicted"/>
<organism evidence="6 7">
    <name type="scientific">Ensete ventricosum</name>
    <name type="common">Abyssinian banana</name>
    <name type="synonym">Musa ensete</name>
    <dbReference type="NCBI Taxonomy" id="4639"/>
    <lineage>
        <taxon>Eukaryota</taxon>
        <taxon>Viridiplantae</taxon>
        <taxon>Streptophyta</taxon>
        <taxon>Embryophyta</taxon>
        <taxon>Tracheophyta</taxon>
        <taxon>Spermatophyta</taxon>
        <taxon>Magnoliopsida</taxon>
        <taxon>Liliopsida</taxon>
        <taxon>Zingiberales</taxon>
        <taxon>Musaceae</taxon>
        <taxon>Ensete</taxon>
    </lineage>
</organism>
<evidence type="ECO:0000256" key="1">
    <source>
        <dbReference type="ARBA" id="ARBA00004606"/>
    </source>
</evidence>
<dbReference type="Pfam" id="PF02485">
    <property type="entry name" value="Branch"/>
    <property type="match status" value="1"/>
</dbReference>
<dbReference type="InterPro" id="IPR003406">
    <property type="entry name" value="Glyco_trans_14"/>
</dbReference>